<dbReference type="EMBL" id="KZ994576">
    <property type="protein sequence ID" value="RKO92585.1"/>
    <property type="molecule type" value="Genomic_DNA"/>
</dbReference>
<feature type="region of interest" description="Disordered" evidence="1">
    <location>
        <begin position="1"/>
        <end position="38"/>
    </location>
</feature>
<sequence>MKKGQEESGENGEGGPVLHLCPQFLKETPGTSHPRAQRRVSQVPYMTEKENKIWGEFSASAVWRQGGMEIRPVRANADRGPLQVKSHEESKGVSTMNGPDVSCMPPIERPTSRPAPSLPNRLVPRSGKVNEEARRPRRVLTRPLHVHDLVRDCELQDDVLGDSNFAASHIFILEQRPSTLAGNFQNLPDLVPSACGASLTLQGLRGSEPPDRHILHFSGQHMAAAIPSSRPFAPSGDRDHPGLDQSLVEKRRARGGQTVLLRASPVVVEILVSEEVKMVHVREKGFCLARRTFPGKGRFAERAAQAVRTVVWGCEVAGQLRREMGGNILDHFAAAPLQIWNASIEGFRVDPPKQLSPIPEPLAGAWDVATCPGITTHASSCLLSLEESLDFPDF</sequence>
<reference evidence="3" key="1">
    <citation type="journal article" date="2018" name="Nat. Microbiol.">
        <title>Leveraging single-cell genomics to expand the fungal tree of life.</title>
        <authorList>
            <person name="Ahrendt S.R."/>
            <person name="Quandt C.A."/>
            <person name="Ciobanu D."/>
            <person name="Clum A."/>
            <person name="Salamov A."/>
            <person name="Andreopoulos B."/>
            <person name="Cheng J.F."/>
            <person name="Woyke T."/>
            <person name="Pelin A."/>
            <person name="Henrissat B."/>
            <person name="Reynolds N.K."/>
            <person name="Benny G.L."/>
            <person name="Smith M.E."/>
            <person name="James T.Y."/>
            <person name="Grigoriev I.V."/>
        </authorList>
    </citation>
    <scope>NUCLEOTIDE SEQUENCE [LARGE SCALE GENOMIC DNA]</scope>
</reference>
<accession>A0A4P9WKE5</accession>
<dbReference type="Proteomes" id="UP000269721">
    <property type="component" value="Unassembled WGS sequence"/>
</dbReference>
<name>A0A4P9WKE5_9FUNG</name>
<dbReference type="AlphaFoldDB" id="A0A4P9WKE5"/>
<protein>
    <submittedName>
        <fullName evidence="2">Uncharacterized protein</fullName>
    </submittedName>
</protein>
<organism evidence="2 3">
    <name type="scientific">Blyttiomyces helicus</name>
    <dbReference type="NCBI Taxonomy" id="388810"/>
    <lineage>
        <taxon>Eukaryota</taxon>
        <taxon>Fungi</taxon>
        <taxon>Fungi incertae sedis</taxon>
        <taxon>Chytridiomycota</taxon>
        <taxon>Chytridiomycota incertae sedis</taxon>
        <taxon>Chytridiomycetes</taxon>
        <taxon>Chytridiomycetes incertae sedis</taxon>
        <taxon>Blyttiomyces</taxon>
    </lineage>
</organism>
<evidence type="ECO:0000313" key="3">
    <source>
        <dbReference type="Proteomes" id="UP000269721"/>
    </source>
</evidence>
<gene>
    <name evidence="2" type="ORF">BDK51DRAFT_41247</name>
</gene>
<keyword evidence="3" id="KW-1185">Reference proteome</keyword>
<proteinExistence type="predicted"/>
<feature type="region of interest" description="Disordered" evidence="1">
    <location>
        <begin position="79"/>
        <end position="134"/>
    </location>
</feature>
<evidence type="ECO:0000256" key="1">
    <source>
        <dbReference type="SAM" id="MobiDB-lite"/>
    </source>
</evidence>
<evidence type="ECO:0000313" key="2">
    <source>
        <dbReference type="EMBL" id="RKO92585.1"/>
    </source>
</evidence>